<dbReference type="EMBL" id="CM042890">
    <property type="protein sequence ID" value="KAI4312107.1"/>
    <property type="molecule type" value="Genomic_DNA"/>
</dbReference>
<comment type="caution">
    <text evidence="1">The sequence shown here is derived from an EMBL/GenBank/DDBJ whole genome shotgun (WGS) entry which is preliminary data.</text>
</comment>
<organism evidence="1 2">
    <name type="scientific">Melastoma candidum</name>
    <dbReference type="NCBI Taxonomy" id="119954"/>
    <lineage>
        <taxon>Eukaryota</taxon>
        <taxon>Viridiplantae</taxon>
        <taxon>Streptophyta</taxon>
        <taxon>Embryophyta</taxon>
        <taxon>Tracheophyta</taxon>
        <taxon>Spermatophyta</taxon>
        <taxon>Magnoliopsida</taxon>
        <taxon>eudicotyledons</taxon>
        <taxon>Gunneridae</taxon>
        <taxon>Pentapetalae</taxon>
        <taxon>rosids</taxon>
        <taxon>malvids</taxon>
        <taxon>Myrtales</taxon>
        <taxon>Melastomataceae</taxon>
        <taxon>Melastomatoideae</taxon>
        <taxon>Melastomateae</taxon>
        <taxon>Melastoma</taxon>
    </lineage>
</organism>
<keyword evidence="2" id="KW-1185">Reference proteome</keyword>
<reference evidence="2" key="1">
    <citation type="journal article" date="2023" name="Front. Plant Sci.">
        <title>Chromosomal-level genome assembly of Melastoma candidum provides insights into trichome evolution.</title>
        <authorList>
            <person name="Zhong Y."/>
            <person name="Wu W."/>
            <person name="Sun C."/>
            <person name="Zou P."/>
            <person name="Liu Y."/>
            <person name="Dai S."/>
            <person name="Zhou R."/>
        </authorList>
    </citation>
    <scope>NUCLEOTIDE SEQUENCE [LARGE SCALE GENOMIC DNA]</scope>
</reference>
<accession>A0ACB9LKL5</accession>
<gene>
    <name evidence="1" type="ORF">MLD38_036959</name>
</gene>
<dbReference type="Proteomes" id="UP001057402">
    <property type="component" value="Chromosome 11"/>
</dbReference>
<evidence type="ECO:0000313" key="2">
    <source>
        <dbReference type="Proteomes" id="UP001057402"/>
    </source>
</evidence>
<proteinExistence type="predicted"/>
<sequence>MGGIDEPGRLEAVSRVRNAAREVGFFQVVNHEIGRDILEGMLSKYANWRDTLICLMTPEELDPKELPPVYWKNLIMARPHRISRFCRDIVVEYSEQVKALGRTLFQLLSEALGLEPNHLANMGCDKWQAILCHYYPCCPEPDLIMGTTRHSDPDFLTVLIQDHIGGLEGVEAEIGAKSMAAARNAKRGLPKSEENILRLYVQNSIDMSNCRCYRARTAASCSTASIVCNEGLVVIV</sequence>
<name>A0ACB9LKL5_9MYRT</name>
<protein>
    <submittedName>
        <fullName evidence="1">Uncharacterized protein</fullName>
    </submittedName>
</protein>
<evidence type="ECO:0000313" key="1">
    <source>
        <dbReference type="EMBL" id="KAI4312107.1"/>
    </source>
</evidence>